<dbReference type="SUPFAM" id="SSF48065">
    <property type="entry name" value="DBL homology domain (DH-domain)"/>
    <property type="match status" value="1"/>
</dbReference>
<feature type="compositionally biased region" description="Polar residues" evidence="2">
    <location>
        <begin position="975"/>
        <end position="984"/>
    </location>
</feature>
<feature type="coiled-coil region" evidence="1">
    <location>
        <begin position="1179"/>
        <end position="1213"/>
    </location>
</feature>
<feature type="compositionally biased region" description="Polar residues" evidence="2">
    <location>
        <begin position="1114"/>
        <end position="1134"/>
    </location>
</feature>
<dbReference type="CDD" id="cd00160">
    <property type="entry name" value="RhoGEF"/>
    <property type="match status" value="1"/>
</dbReference>
<feature type="region of interest" description="Disordered" evidence="2">
    <location>
        <begin position="1106"/>
        <end position="1141"/>
    </location>
</feature>
<dbReference type="STRING" id="670580.A0A1X6MT76"/>
<evidence type="ECO:0000259" key="3">
    <source>
        <dbReference type="PROSITE" id="PS50010"/>
    </source>
</evidence>
<feature type="region of interest" description="Disordered" evidence="2">
    <location>
        <begin position="647"/>
        <end position="782"/>
    </location>
</feature>
<feature type="region of interest" description="Disordered" evidence="2">
    <location>
        <begin position="819"/>
        <end position="1019"/>
    </location>
</feature>
<dbReference type="GeneID" id="36334005"/>
<feature type="domain" description="DH" evidence="3">
    <location>
        <begin position="105"/>
        <end position="297"/>
    </location>
</feature>
<dbReference type="PANTHER" id="PTHR12673:SF270">
    <property type="entry name" value="FYVE-TYPE DOMAIN-CONTAINING PROTEIN"/>
    <property type="match status" value="1"/>
</dbReference>
<protein>
    <recommendedName>
        <fullName evidence="3">DH domain-containing protein</fullName>
    </recommendedName>
</protein>
<keyword evidence="1" id="KW-0175">Coiled coil</keyword>
<feature type="compositionally biased region" description="Low complexity" evidence="2">
    <location>
        <begin position="78"/>
        <end position="91"/>
    </location>
</feature>
<evidence type="ECO:0000256" key="1">
    <source>
        <dbReference type="SAM" id="Coils"/>
    </source>
</evidence>
<sequence>MALSHSPRKVVPLASGDDWVPRPRVRSAVPTVTKRVFFCGVVVEGSEGGRAIPPDVQDLIASLGEPLDLDSDTEQEESAAQSSSNSDADGSPTGTRRRAMTNSSALADVTKEFLSTERTYVGRLRTLKADYADPLRLFARSKDTSILPAYAAKTLFGNIDNILPVNEAFLEDLEKMDQPNGPGIGDVALKHFKKLRGFEHYKQYYANRAEAQAIFEREMKKSQGFSAFVDRIKYSSADTKNRIGLRELLMEPVQRIPRYTLMFRTMLKHMAPNEPQRAALAEADEIASKIALAEEDEQTKRAAIMYCLSASIEDFPPALVSHARRFIDCIDVEDVPIDGPSTFSGGGSAAQSGGNLHCTLFLFDDKLVIVRRPSEKGGRMLAGLDNPDKMAKPGPFSLNKKKSGMSCKGMVDLTDVVATDVGGPNFHLYLEDPPQDQDHRWVGRPFRTLSVVHPPSPIVYDSAAAEADKTRFLENLWGVQGRYRTKKGQSVVLCGEEREVEDRAGKITIARTYFNVYTRTAFLQEAKKTKAVLHIDPLGSADPIPFGDNGPPLVIARVQPLAGELSRYKVTSSEPSDDEDEDIVQTARVPDRIVYTIHQYGLFKFRTGKNSMPSTPTATKSRAAIFGLDAISRNLLFHARSATAVGDFINGSTSGHRRTRTTPSVSRSSIYTDTTGDSFSRFSRTNSTTTTATSVMDDQSANMSANSRRSRSLSRAKKLIKRAKSPKDGESGTDQDASPRRSNLALSPIVRVRTLSNASSDTPTDEDRDSNEYYEPHRVVMDDSEHDLAMRLELARRNSQNQSEQQFSPLVLETPLEDTIYENDPPNTNRPFSRASRQLPELPDVQSQRSTTPRPTTPMRPVTPDSARRTRSLSRNSSERRPMGPRTPSPLPPSRSPHVFPSTEIPSGDADDDFILEPTLVNTPQPPVTPTRTPLPRSRRQPFDPTGNLDSTPKAEAPMFQGIVEPLSIVKKTSLRTGNTSPTQGKKTGTSSRGSPKGKGSPRRSSAQNRPSRIPVLQVNPTTNEEALRLIRSVESTKEDIESSRRAIKRIRLEAERLRSADLDRPLSPLRPASPLKGLRAPTRTTAPLTREAQARMEEMQRLIAKRTADGTGRTRSQSVFSSAGSAPSASRLSETPPKATEVTRSLEELTDQVDDCLIKALKNQDSLQDNLEVFVTQVKDKSLEIERIKHELETVKQRCESLDISVKESNDEKELMYTLFNEELDTMYNDAQLPDTEGWDALTRDLSHTKQERNVLSLENSKLKRRLIEVEMQNEEWGAILRKHGLIP</sequence>
<feature type="region of interest" description="Disordered" evidence="2">
    <location>
        <begin position="1"/>
        <end position="20"/>
    </location>
</feature>
<name>A0A1X6MT76_9APHY</name>
<evidence type="ECO:0000256" key="2">
    <source>
        <dbReference type="SAM" id="MobiDB-lite"/>
    </source>
</evidence>
<dbReference type="InterPro" id="IPR000219">
    <property type="entry name" value="DH_dom"/>
</dbReference>
<evidence type="ECO:0000313" key="4">
    <source>
        <dbReference type="EMBL" id="OSX59373.1"/>
    </source>
</evidence>
<dbReference type="PROSITE" id="PS50010">
    <property type="entry name" value="DH_2"/>
    <property type="match status" value="1"/>
</dbReference>
<feature type="compositionally biased region" description="Pro residues" evidence="2">
    <location>
        <begin position="885"/>
        <end position="895"/>
    </location>
</feature>
<feature type="compositionally biased region" description="Low complexity" evidence="2">
    <location>
        <begin position="678"/>
        <end position="707"/>
    </location>
</feature>
<evidence type="ECO:0000313" key="5">
    <source>
        <dbReference type="Proteomes" id="UP000194127"/>
    </source>
</evidence>
<feature type="compositionally biased region" description="Basic and acidic residues" evidence="2">
    <location>
        <begin position="770"/>
        <end position="782"/>
    </location>
</feature>
<dbReference type="SMART" id="SM00325">
    <property type="entry name" value="RhoGEF"/>
    <property type="match status" value="1"/>
</dbReference>
<accession>A0A1X6MT76</accession>
<feature type="compositionally biased region" description="Low complexity" evidence="2">
    <location>
        <begin position="851"/>
        <end position="864"/>
    </location>
</feature>
<dbReference type="GO" id="GO:0005085">
    <property type="term" value="F:guanyl-nucleotide exchange factor activity"/>
    <property type="evidence" value="ECO:0007669"/>
    <property type="project" value="InterPro"/>
</dbReference>
<dbReference type="InterPro" id="IPR035899">
    <property type="entry name" value="DBL_dom_sf"/>
</dbReference>
<gene>
    <name evidence="4" type="ORF">POSPLADRAFT_1184107</name>
</gene>
<dbReference type="Gene3D" id="1.20.900.10">
    <property type="entry name" value="Dbl homology (DH) domain"/>
    <property type="match status" value="1"/>
</dbReference>
<feature type="compositionally biased region" description="Low complexity" evidence="2">
    <location>
        <begin position="985"/>
        <end position="1006"/>
    </location>
</feature>
<dbReference type="RefSeq" id="XP_024336167.1">
    <property type="nucleotide sequence ID" value="XM_024489056.1"/>
</dbReference>
<keyword evidence="5" id="KW-1185">Reference proteome</keyword>
<feature type="compositionally biased region" description="Basic residues" evidence="2">
    <location>
        <begin position="708"/>
        <end position="724"/>
    </location>
</feature>
<organism evidence="4 5">
    <name type="scientific">Postia placenta MAD-698-R-SB12</name>
    <dbReference type="NCBI Taxonomy" id="670580"/>
    <lineage>
        <taxon>Eukaryota</taxon>
        <taxon>Fungi</taxon>
        <taxon>Dikarya</taxon>
        <taxon>Basidiomycota</taxon>
        <taxon>Agaricomycotina</taxon>
        <taxon>Agaricomycetes</taxon>
        <taxon>Polyporales</taxon>
        <taxon>Adustoporiaceae</taxon>
        <taxon>Rhodonia</taxon>
    </lineage>
</organism>
<dbReference type="Proteomes" id="UP000194127">
    <property type="component" value="Unassembled WGS sequence"/>
</dbReference>
<dbReference type="PANTHER" id="PTHR12673">
    <property type="entry name" value="FACIOGENITAL DYSPLASIA PROTEIN"/>
    <property type="match status" value="1"/>
</dbReference>
<dbReference type="EMBL" id="KZ110602">
    <property type="protein sequence ID" value="OSX59373.1"/>
    <property type="molecule type" value="Genomic_DNA"/>
</dbReference>
<proteinExistence type="predicted"/>
<feature type="coiled-coil region" evidence="1">
    <location>
        <begin position="1034"/>
        <end position="1061"/>
    </location>
</feature>
<dbReference type="GO" id="GO:0005737">
    <property type="term" value="C:cytoplasm"/>
    <property type="evidence" value="ECO:0007669"/>
    <property type="project" value="TreeGrafter"/>
</dbReference>
<feature type="compositionally biased region" description="Polar residues" evidence="2">
    <location>
        <begin position="732"/>
        <end position="745"/>
    </location>
</feature>
<feature type="region of interest" description="Disordered" evidence="2">
    <location>
        <begin position="70"/>
        <end position="102"/>
    </location>
</feature>
<reference evidence="4 5" key="1">
    <citation type="submission" date="2017-04" db="EMBL/GenBank/DDBJ databases">
        <title>Genome Sequence of the Model Brown-Rot Fungus Postia placenta SB12.</title>
        <authorList>
            <consortium name="DOE Joint Genome Institute"/>
            <person name="Gaskell J."/>
            <person name="Kersten P."/>
            <person name="Larrondo L.F."/>
            <person name="Canessa P."/>
            <person name="Martinez D."/>
            <person name="Hibbett D."/>
            <person name="Schmoll M."/>
            <person name="Kubicek C.P."/>
            <person name="Martinez A.T."/>
            <person name="Yadav J."/>
            <person name="Master E."/>
            <person name="Magnuson J.K."/>
            <person name="James T."/>
            <person name="Yaver D."/>
            <person name="Berka R."/>
            <person name="Labutti K."/>
            <person name="Lipzen A."/>
            <person name="Aerts A."/>
            <person name="Barry K."/>
            <person name="Henrissat B."/>
            <person name="Blanchette R."/>
            <person name="Grigoriev I."/>
            <person name="Cullen D."/>
        </authorList>
    </citation>
    <scope>NUCLEOTIDE SEQUENCE [LARGE SCALE GENOMIC DNA]</scope>
    <source>
        <strain evidence="4 5">MAD-698-R-SB12</strain>
    </source>
</reference>
<dbReference type="InterPro" id="IPR051092">
    <property type="entry name" value="FYVE_RhoGEF_PH"/>
</dbReference>
<dbReference type="OrthoDB" id="660555at2759"/>
<dbReference type="Pfam" id="PF00621">
    <property type="entry name" value="RhoGEF"/>
    <property type="match status" value="1"/>
</dbReference>